<evidence type="ECO:0000313" key="4">
    <source>
        <dbReference type="Proteomes" id="UP001302486"/>
    </source>
</evidence>
<evidence type="ECO:0000259" key="2">
    <source>
        <dbReference type="Pfam" id="PF13439"/>
    </source>
</evidence>
<dbReference type="Proteomes" id="UP001302486">
    <property type="component" value="Chromosome"/>
</dbReference>
<feature type="domain" description="Glycosyltransferase subfamily 4-like N-terminal" evidence="2">
    <location>
        <begin position="15"/>
        <end position="164"/>
    </location>
</feature>
<dbReference type="Pfam" id="PF13439">
    <property type="entry name" value="Glyco_transf_4"/>
    <property type="match status" value="1"/>
</dbReference>
<feature type="domain" description="Glycosyl transferase family 1" evidence="1">
    <location>
        <begin position="180"/>
        <end position="338"/>
    </location>
</feature>
<keyword evidence="3" id="KW-0808">Transferase</keyword>
<dbReference type="EMBL" id="CP136521">
    <property type="protein sequence ID" value="WOD42904.1"/>
    <property type="molecule type" value="Genomic_DNA"/>
</dbReference>
<dbReference type="PANTHER" id="PTHR12526">
    <property type="entry name" value="GLYCOSYLTRANSFERASE"/>
    <property type="match status" value="1"/>
</dbReference>
<reference evidence="4" key="1">
    <citation type="submission" date="2024-06" db="EMBL/GenBank/DDBJ databases">
        <title>Hwangdonia haimaensis gen. nov., sp. nov., a member of the family Flavobacteriaceae isolated from the haima cold seep.</title>
        <authorList>
            <person name="Li J."/>
        </authorList>
    </citation>
    <scope>NUCLEOTIDE SEQUENCE [LARGE SCALE GENOMIC DNA]</scope>
    <source>
        <strain evidence="4">SCSIO 19198</strain>
    </source>
</reference>
<accession>A0AA97EM11</accession>
<gene>
    <name evidence="3" type="ORF">RNZ46_12990</name>
</gene>
<dbReference type="EC" id="2.4.-.-" evidence="3"/>
<keyword evidence="4" id="KW-1185">Reference proteome</keyword>
<dbReference type="RefSeq" id="WP_316982595.1">
    <property type="nucleotide sequence ID" value="NZ_CP136521.1"/>
</dbReference>
<evidence type="ECO:0000313" key="3">
    <source>
        <dbReference type="EMBL" id="WOD42904.1"/>
    </source>
</evidence>
<proteinExistence type="predicted"/>
<sequence length="361" mass="41239">MSKKICLLTDSLGSGGAEKMAANMSISLSNKGYEVFVVSMLNNISYEFAGTLYNFGLVKEKSGKLLAFLQFKRFFNKQGFDVIIDHRVRARFFKEVVFSKYVFKKCRVIYVVHHYDLSLYFTALKIPFLSRFPHVKSKTFVSVSKQVQNHLKLQLEIDSILIYNYVLAQSIETAFGKHQPNNANFKYVVAVGRLVKVKRFDLLISSYAKSNLPKNNIKLFILGEGPERGNLESLLKILGMEDMIELKGFHNNPYGFIKQAQALVMSSKYEGFPMVLIEALALYTPMVSFNCESGPSEIIQHNKNGLLVENQNSELLIKAMNTLLLNEELYKDIKHNMAKTPNKFSEDNIVEQWINLIENSH</sequence>
<protein>
    <submittedName>
        <fullName evidence="3">Glycosyltransferase</fullName>
        <ecNumber evidence="3">2.4.-.-</ecNumber>
    </submittedName>
</protein>
<dbReference type="Gene3D" id="3.40.50.2000">
    <property type="entry name" value="Glycogen Phosphorylase B"/>
    <property type="match status" value="2"/>
</dbReference>
<dbReference type="GO" id="GO:0016757">
    <property type="term" value="F:glycosyltransferase activity"/>
    <property type="evidence" value="ECO:0007669"/>
    <property type="project" value="UniProtKB-KW"/>
</dbReference>
<organism evidence="3 4">
    <name type="scientific">Hwangdonia lutea</name>
    <dbReference type="NCBI Taxonomy" id="3075823"/>
    <lineage>
        <taxon>Bacteria</taxon>
        <taxon>Pseudomonadati</taxon>
        <taxon>Bacteroidota</taxon>
        <taxon>Flavobacteriia</taxon>
        <taxon>Flavobacteriales</taxon>
        <taxon>Flavobacteriaceae</taxon>
        <taxon>Hwangdonia</taxon>
    </lineage>
</organism>
<dbReference type="KEGG" id="hws:RNZ46_12990"/>
<dbReference type="InterPro" id="IPR001296">
    <property type="entry name" value="Glyco_trans_1"/>
</dbReference>
<dbReference type="PANTHER" id="PTHR12526:SF630">
    <property type="entry name" value="GLYCOSYLTRANSFERASE"/>
    <property type="match status" value="1"/>
</dbReference>
<dbReference type="InterPro" id="IPR028098">
    <property type="entry name" value="Glyco_trans_4-like_N"/>
</dbReference>
<dbReference type="SUPFAM" id="SSF53756">
    <property type="entry name" value="UDP-Glycosyltransferase/glycogen phosphorylase"/>
    <property type="match status" value="1"/>
</dbReference>
<keyword evidence="3" id="KW-0328">Glycosyltransferase</keyword>
<dbReference type="Pfam" id="PF00534">
    <property type="entry name" value="Glycos_transf_1"/>
    <property type="match status" value="1"/>
</dbReference>
<dbReference type="AlphaFoldDB" id="A0AA97EM11"/>
<dbReference type="CDD" id="cd03811">
    <property type="entry name" value="GT4_GT28_WabH-like"/>
    <property type="match status" value="1"/>
</dbReference>
<name>A0AA97EM11_9FLAO</name>
<evidence type="ECO:0000259" key="1">
    <source>
        <dbReference type="Pfam" id="PF00534"/>
    </source>
</evidence>